<dbReference type="EMBL" id="LN483070">
    <property type="protein sequence ID" value="CEA08362.1"/>
    <property type="molecule type" value="Genomic_DNA"/>
</dbReference>
<dbReference type="PATRIC" id="fig|1461584.3.peg.1691"/>
<name>A0A078MSH0_9MICC</name>
<dbReference type="InterPro" id="IPR029069">
    <property type="entry name" value="HotDog_dom_sf"/>
</dbReference>
<reference evidence="1" key="1">
    <citation type="submission" date="2014-07" db="EMBL/GenBank/DDBJ databases">
        <authorList>
            <person name="Urmite Genomes Urmite Genomes"/>
        </authorList>
    </citation>
    <scope>NUCLEOTIDE SEQUENCE</scope>
    <source>
        <strain evidence="1">11W110_air</strain>
    </source>
</reference>
<dbReference type="CDD" id="cd00586">
    <property type="entry name" value="4HBT"/>
    <property type="match status" value="1"/>
</dbReference>
<gene>
    <name evidence="1" type="ORF">BN1051_01706</name>
</gene>
<sequence length="163" mass="17868">MPVNRFPIQLRFGDEDANGHVNNVRYLQFLEDARVRLGMLPVPDGADGGGDGVVTFRGLVGAACRTFVARQEIEYLAPLTYRPEPVLVETWTTSIGTSSFGYGFRLTDDDGVPTYALAEATMVLVDAETGAPRRLSEAQRRVLASWQAGPVPFRRRPVAAGER</sequence>
<protein>
    <submittedName>
        <fullName evidence="1">Thioesterase superfamily protein</fullName>
    </submittedName>
</protein>
<dbReference type="AlphaFoldDB" id="A0A078MSH0"/>
<proteinExistence type="predicted"/>
<dbReference type="Gene3D" id="3.10.129.10">
    <property type="entry name" value="Hotdog Thioesterase"/>
    <property type="match status" value="1"/>
</dbReference>
<dbReference type="GO" id="GO:0047617">
    <property type="term" value="F:fatty acyl-CoA hydrolase activity"/>
    <property type="evidence" value="ECO:0007669"/>
    <property type="project" value="TreeGrafter"/>
</dbReference>
<organism evidence="1">
    <name type="scientific">Arthrobacter saudimassiliensis</name>
    <dbReference type="NCBI Taxonomy" id="1461584"/>
    <lineage>
        <taxon>Bacteria</taxon>
        <taxon>Bacillati</taxon>
        <taxon>Actinomycetota</taxon>
        <taxon>Actinomycetes</taxon>
        <taxon>Micrococcales</taxon>
        <taxon>Micrococcaceae</taxon>
        <taxon>Arthrobacter</taxon>
    </lineage>
</organism>
<dbReference type="SUPFAM" id="SSF54637">
    <property type="entry name" value="Thioesterase/thiol ester dehydrase-isomerase"/>
    <property type="match status" value="1"/>
</dbReference>
<evidence type="ECO:0000313" key="1">
    <source>
        <dbReference type="EMBL" id="CEA08362.1"/>
    </source>
</evidence>
<dbReference type="Pfam" id="PF13279">
    <property type="entry name" value="4HBT_2"/>
    <property type="match status" value="1"/>
</dbReference>
<accession>A0A078MSH0</accession>
<dbReference type="InterPro" id="IPR050563">
    <property type="entry name" value="4-hydroxybenzoyl-CoA_TE"/>
</dbReference>
<dbReference type="PANTHER" id="PTHR31793:SF24">
    <property type="entry name" value="LONG-CHAIN ACYL-COA THIOESTERASE FADM"/>
    <property type="match status" value="1"/>
</dbReference>
<dbReference type="PANTHER" id="PTHR31793">
    <property type="entry name" value="4-HYDROXYBENZOYL-COA THIOESTERASE FAMILY MEMBER"/>
    <property type="match status" value="1"/>
</dbReference>